<dbReference type="InterPro" id="IPR029063">
    <property type="entry name" value="SAM-dependent_MTases_sf"/>
</dbReference>
<dbReference type="GO" id="GO:0008168">
    <property type="term" value="F:methyltransferase activity"/>
    <property type="evidence" value="ECO:0007669"/>
    <property type="project" value="UniProtKB-KW"/>
</dbReference>
<dbReference type="EMBL" id="JARH01000421">
    <property type="protein sequence ID" value="EXF80616.1"/>
    <property type="molecule type" value="Genomic_DNA"/>
</dbReference>
<dbReference type="Proteomes" id="UP000020467">
    <property type="component" value="Unassembled WGS sequence"/>
</dbReference>
<comment type="similarity">
    <text evidence="1">Belongs to the methyltransferase superfamily. LaeA methyltransferase family.</text>
</comment>
<dbReference type="AlphaFoldDB" id="A0A010RJL8"/>
<dbReference type="Pfam" id="PF13489">
    <property type="entry name" value="Methyltransf_23"/>
    <property type="match status" value="1"/>
</dbReference>
<evidence type="ECO:0000256" key="1">
    <source>
        <dbReference type="ARBA" id="ARBA00038158"/>
    </source>
</evidence>
<dbReference type="PANTHER" id="PTHR43591">
    <property type="entry name" value="METHYLTRANSFERASE"/>
    <property type="match status" value="1"/>
</dbReference>
<name>A0A010RJL8_9PEZI</name>
<proteinExistence type="inferred from homology"/>
<evidence type="ECO:0000313" key="3">
    <source>
        <dbReference type="Proteomes" id="UP000020467"/>
    </source>
</evidence>
<dbReference type="GO" id="GO:0032259">
    <property type="term" value="P:methylation"/>
    <property type="evidence" value="ECO:0007669"/>
    <property type="project" value="UniProtKB-KW"/>
</dbReference>
<dbReference type="OrthoDB" id="2013972at2759"/>
<keyword evidence="2" id="KW-0489">Methyltransferase</keyword>
<organism evidence="2 3">
    <name type="scientific">Colletotrichum fioriniae PJ7</name>
    <dbReference type="NCBI Taxonomy" id="1445577"/>
    <lineage>
        <taxon>Eukaryota</taxon>
        <taxon>Fungi</taxon>
        <taxon>Dikarya</taxon>
        <taxon>Ascomycota</taxon>
        <taxon>Pezizomycotina</taxon>
        <taxon>Sordariomycetes</taxon>
        <taxon>Hypocreomycetidae</taxon>
        <taxon>Glomerellales</taxon>
        <taxon>Glomerellaceae</taxon>
        <taxon>Colletotrichum</taxon>
        <taxon>Colletotrichum acutatum species complex</taxon>
    </lineage>
</organism>
<accession>A0A010RJL8</accession>
<dbReference type="eggNOG" id="ENOG502SJGS">
    <property type="taxonomic scope" value="Eukaryota"/>
</dbReference>
<reference evidence="2 3" key="1">
    <citation type="submission" date="2014-02" db="EMBL/GenBank/DDBJ databases">
        <title>The genome sequence of Colletotrichum fioriniae PJ7.</title>
        <authorList>
            <person name="Baroncelli R."/>
            <person name="Thon M.R."/>
        </authorList>
    </citation>
    <scope>NUCLEOTIDE SEQUENCE [LARGE SCALE GENOMIC DNA]</scope>
    <source>
        <strain evidence="2 3">PJ7</strain>
    </source>
</reference>
<evidence type="ECO:0000313" key="2">
    <source>
        <dbReference type="EMBL" id="EXF80616.1"/>
    </source>
</evidence>
<dbReference type="HOGENOM" id="CLU_010595_1_2_1"/>
<protein>
    <submittedName>
        <fullName evidence="2">TAM domain methyltransferase</fullName>
    </submittedName>
</protein>
<keyword evidence="2" id="KW-0808">Transferase</keyword>
<dbReference type="SUPFAM" id="SSF53335">
    <property type="entry name" value="S-adenosyl-L-methionine-dependent methyltransferases"/>
    <property type="match status" value="1"/>
</dbReference>
<dbReference type="KEGG" id="cfj:CFIO01_06322"/>
<sequence>MWETYQVIAADNGVWTTLHWSHKRYKTDAEGQQTDERSEIESIASSSMSISQSILGYRIENGRTYHRYKDGKYVLPNDEIESDRLGLLDDSLLSDTRLTSRLDMQHEIFTYTIGDRLGRAPPCDEDAKVGRVLDVGTGTGIWAIDFGELHPEAEVYGVDLSPNQPEYVPENVRFEIDDVDEDWTYSKPFDYIHSRFMTGAINNWRKFFGSAYDNLNPGGWFEVQDADINPQSDDDTFPKDCALAEYVQLLQSGAEAAGCSYVDIPALANLMTEVGFVDVSIQMYKWPINGWPKEDRYKKLGLWTQENFGSALQGLCMALFTRVLGWSRARVEGFLINVRHDVRNRNFHAYFRM</sequence>
<gene>
    <name evidence="2" type="ORF">CFIO01_06322</name>
</gene>
<keyword evidence="3" id="KW-1185">Reference proteome</keyword>
<dbReference type="Gene3D" id="3.40.50.150">
    <property type="entry name" value="Vaccinia Virus protein VP39"/>
    <property type="match status" value="1"/>
</dbReference>
<dbReference type="PANTHER" id="PTHR43591:SF105">
    <property type="entry name" value="METHYLTRANSFERASE DOMAIN-CONTAINING PROTEIN-RELATED"/>
    <property type="match status" value="1"/>
</dbReference>
<dbReference type="CDD" id="cd02440">
    <property type="entry name" value="AdoMet_MTases"/>
    <property type="match status" value="1"/>
</dbReference>
<comment type="caution">
    <text evidence="2">The sequence shown here is derived from an EMBL/GenBank/DDBJ whole genome shotgun (WGS) entry which is preliminary data.</text>
</comment>